<dbReference type="InterPro" id="IPR016490">
    <property type="entry name" value="Tscrpt_reg_HTH_AF0396-typ3"/>
</dbReference>
<dbReference type="Proteomes" id="UP000198535">
    <property type="component" value="Unassembled WGS sequence"/>
</dbReference>
<proteinExistence type="predicted"/>
<sequence>MRSSLIDTLFLSEKRKELLLFLKNGAKSSDEIKVAFDFPWKSMIPQIKKLVEWDLITYYKGTCTLTPMGKVIVRNMEDLLATLEIHERYRSYWLKHDLRPIPDELLYRIGELSNCEICEPQMPDIFEQQEDMLQRIDGSERIMAFIPVHHPAQLIIYSGLMEKGTMLDLIITEDVYRTIRGEIPQNHNILLTDNPIFASLKKEYEKDINNLFKDERSNIFVYKGQVRPLDLIVSEKFFSMALPGNQGKYDSTTISSSEDSAILWGKELFDHYKDRSEKIT</sequence>
<dbReference type="SUPFAM" id="SSF46785">
    <property type="entry name" value="Winged helix' DNA-binding domain"/>
    <property type="match status" value="1"/>
</dbReference>
<evidence type="ECO:0000313" key="2">
    <source>
        <dbReference type="EMBL" id="SFM91883.1"/>
    </source>
</evidence>
<organism evidence="2 3">
    <name type="scientific">Methanolobus profundi</name>
    <dbReference type="NCBI Taxonomy" id="487685"/>
    <lineage>
        <taxon>Archaea</taxon>
        <taxon>Methanobacteriati</taxon>
        <taxon>Methanobacteriota</taxon>
        <taxon>Stenosarchaea group</taxon>
        <taxon>Methanomicrobia</taxon>
        <taxon>Methanosarcinales</taxon>
        <taxon>Methanosarcinaceae</taxon>
        <taxon>Methanolobus</taxon>
    </lineage>
</organism>
<evidence type="ECO:0000259" key="1">
    <source>
        <dbReference type="Pfam" id="PF08350"/>
    </source>
</evidence>
<dbReference type="AlphaFoldDB" id="A0A1I4USZ7"/>
<dbReference type="EMBL" id="FOUJ01000008">
    <property type="protein sequence ID" value="SFM91883.1"/>
    <property type="molecule type" value="Genomic_DNA"/>
</dbReference>
<gene>
    <name evidence="2" type="ORF">SAMN04488696_2849</name>
</gene>
<dbReference type="InterPro" id="IPR036390">
    <property type="entry name" value="WH_DNA-bd_sf"/>
</dbReference>
<reference evidence="3" key="1">
    <citation type="submission" date="2016-10" db="EMBL/GenBank/DDBJ databases">
        <authorList>
            <person name="Varghese N."/>
            <person name="Submissions S."/>
        </authorList>
    </citation>
    <scope>NUCLEOTIDE SEQUENCE [LARGE SCALE GENOMIC DNA]</scope>
    <source>
        <strain evidence="3">Mob M</strain>
    </source>
</reference>
<keyword evidence="3" id="KW-1185">Reference proteome</keyword>
<accession>A0A1I4USZ7</accession>
<name>A0A1I4USZ7_9EURY</name>
<dbReference type="OrthoDB" id="11410at2157"/>
<dbReference type="RefSeq" id="WP_091938091.1">
    <property type="nucleotide sequence ID" value="NZ_FOUJ01000008.1"/>
</dbReference>
<dbReference type="PIRSF" id="PIRSF006692">
    <property type="entry name" value="TF_HTH_AF0396_prd"/>
    <property type="match status" value="1"/>
</dbReference>
<evidence type="ECO:0000313" key="3">
    <source>
        <dbReference type="Proteomes" id="UP000198535"/>
    </source>
</evidence>
<dbReference type="Pfam" id="PF08350">
    <property type="entry name" value="FilR1_middle"/>
    <property type="match status" value="1"/>
</dbReference>
<dbReference type="InterPro" id="IPR013561">
    <property type="entry name" value="FilR1_middle_dom"/>
</dbReference>
<feature type="domain" description="Methanogenesis regulatory protein FilR1 middle" evidence="1">
    <location>
        <begin position="191"/>
        <end position="275"/>
    </location>
</feature>
<protein>
    <submittedName>
        <fullName evidence="2">Predicted transcriptional regulator, contains HTH domain</fullName>
    </submittedName>
</protein>